<feature type="transmembrane region" description="Helical" evidence="5">
    <location>
        <begin position="12"/>
        <end position="32"/>
    </location>
</feature>
<dbReference type="GO" id="GO:0005886">
    <property type="term" value="C:plasma membrane"/>
    <property type="evidence" value="ECO:0007669"/>
    <property type="project" value="InterPro"/>
</dbReference>
<evidence type="ECO:0000256" key="3">
    <source>
        <dbReference type="ARBA" id="ARBA00023157"/>
    </source>
</evidence>
<comment type="subcellular location">
    <subcellularLocation>
        <location evidence="1">Cell envelope</location>
    </subcellularLocation>
</comment>
<name>A0A2T5PED0_9PSED</name>
<gene>
    <name evidence="7" type="ORF">DBO85_00135</name>
</gene>
<dbReference type="RefSeq" id="WP_108104072.1">
    <property type="nucleotide sequence ID" value="NZ_QASN01000002.1"/>
</dbReference>
<dbReference type="InterPro" id="IPR013766">
    <property type="entry name" value="Thioredoxin_domain"/>
</dbReference>
<keyword evidence="3" id="KW-1015">Disulfide bond</keyword>
<dbReference type="SUPFAM" id="SSF52833">
    <property type="entry name" value="Thioredoxin-like"/>
    <property type="match status" value="1"/>
</dbReference>
<dbReference type="GO" id="GO:0042158">
    <property type="term" value="P:lipoprotein biosynthetic process"/>
    <property type="evidence" value="ECO:0007669"/>
    <property type="project" value="InterPro"/>
</dbReference>
<keyword evidence="5" id="KW-1133">Transmembrane helix</keyword>
<dbReference type="GO" id="GO:0015036">
    <property type="term" value="F:disulfide oxidoreductase activity"/>
    <property type="evidence" value="ECO:0007669"/>
    <property type="project" value="UniProtKB-ARBA"/>
</dbReference>
<feature type="domain" description="Thioredoxin" evidence="6">
    <location>
        <begin position="130"/>
        <end position="267"/>
    </location>
</feature>
<dbReference type="OrthoDB" id="9799347at2"/>
<dbReference type="AlphaFoldDB" id="A0A2T5PED0"/>
<evidence type="ECO:0000256" key="2">
    <source>
        <dbReference type="ARBA" id="ARBA00022748"/>
    </source>
</evidence>
<evidence type="ECO:0000313" key="8">
    <source>
        <dbReference type="Proteomes" id="UP000244064"/>
    </source>
</evidence>
<evidence type="ECO:0000256" key="5">
    <source>
        <dbReference type="SAM" id="Phobius"/>
    </source>
</evidence>
<dbReference type="GO" id="GO:0008961">
    <property type="term" value="F:phosphatidylglycerol-prolipoprotein diacylglyceryl transferase activity"/>
    <property type="evidence" value="ECO:0007669"/>
    <property type="project" value="InterPro"/>
</dbReference>
<dbReference type="GO" id="GO:0017004">
    <property type="term" value="P:cytochrome complex assembly"/>
    <property type="evidence" value="ECO:0007669"/>
    <property type="project" value="UniProtKB-KW"/>
</dbReference>
<dbReference type="Pfam" id="PF01790">
    <property type="entry name" value="LGT"/>
    <property type="match status" value="1"/>
</dbReference>
<sequence>MLTLNLGPLALSLSHALLLGSLLLASLTGWWLGRRSARNPEGVLFLLLLIALLVARIAFVARYFDEYEQSPWQMLDVRDGGFLIWPGLLAALLVAAGLAWRDRVLRKPLLGALVVGVLVWGGGQLVLRSLEQGTRLPELALRDMDGQPVQLHDYLGKPLVINLWATWCPPCRREMPVLAKAQAREKSVTFLIVNQGEGEAEIRRFLAHSGLELDNLLLDSGGRLGQQVGSRALPTTLFYDAQGRQVGSHLGELSQASLARALESLRPAP</sequence>
<keyword evidence="5" id="KW-0472">Membrane</keyword>
<dbReference type="PANTHER" id="PTHR42852:SF6">
    <property type="entry name" value="THIOL:DISULFIDE INTERCHANGE PROTEIN DSBE"/>
    <property type="match status" value="1"/>
</dbReference>
<dbReference type="Pfam" id="PF08534">
    <property type="entry name" value="Redoxin"/>
    <property type="match status" value="1"/>
</dbReference>
<evidence type="ECO:0000259" key="6">
    <source>
        <dbReference type="PROSITE" id="PS51352"/>
    </source>
</evidence>
<feature type="transmembrane region" description="Helical" evidence="5">
    <location>
        <begin position="109"/>
        <end position="127"/>
    </location>
</feature>
<comment type="caution">
    <text evidence="7">The sequence shown here is derived from an EMBL/GenBank/DDBJ whole genome shotgun (WGS) entry which is preliminary data.</text>
</comment>
<protein>
    <submittedName>
        <fullName evidence="7">Peroxiredoxin</fullName>
    </submittedName>
</protein>
<evidence type="ECO:0000256" key="1">
    <source>
        <dbReference type="ARBA" id="ARBA00004196"/>
    </source>
</evidence>
<dbReference type="GO" id="GO:0030313">
    <property type="term" value="C:cell envelope"/>
    <property type="evidence" value="ECO:0007669"/>
    <property type="project" value="UniProtKB-SubCell"/>
</dbReference>
<dbReference type="CDD" id="cd02966">
    <property type="entry name" value="TlpA_like_family"/>
    <property type="match status" value="1"/>
</dbReference>
<keyword evidence="5" id="KW-0812">Transmembrane</keyword>
<dbReference type="PROSITE" id="PS00194">
    <property type="entry name" value="THIOREDOXIN_1"/>
    <property type="match status" value="1"/>
</dbReference>
<feature type="transmembrane region" description="Helical" evidence="5">
    <location>
        <begin position="83"/>
        <end position="100"/>
    </location>
</feature>
<dbReference type="Gene3D" id="3.40.30.10">
    <property type="entry name" value="Glutaredoxin"/>
    <property type="match status" value="1"/>
</dbReference>
<reference evidence="7 8" key="1">
    <citation type="submission" date="2018-04" db="EMBL/GenBank/DDBJ databases">
        <title>Pseudomonas sp. nov., isolated from mangrove soil.</title>
        <authorList>
            <person name="Chen C."/>
        </authorList>
    </citation>
    <scope>NUCLEOTIDE SEQUENCE [LARGE SCALE GENOMIC DNA]</scope>
    <source>
        <strain evidence="7 8">TC-11</strain>
    </source>
</reference>
<accession>A0A2T5PED0</accession>
<dbReference type="EMBL" id="QASN01000002">
    <property type="protein sequence ID" value="PTU76084.1"/>
    <property type="molecule type" value="Genomic_DNA"/>
</dbReference>
<organism evidence="7 8">
    <name type="scientific">Pseudomonas mangrovi</name>
    <dbReference type="NCBI Taxonomy" id="2161748"/>
    <lineage>
        <taxon>Bacteria</taxon>
        <taxon>Pseudomonadati</taxon>
        <taxon>Pseudomonadota</taxon>
        <taxon>Gammaproteobacteria</taxon>
        <taxon>Pseudomonadales</taxon>
        <taxon>Pseudomonadaceae</taxon>
        <taxon>Pseudomonas</taxon>
    </lineage>
</organism>
<keyword evidence="2" id="KW-0201">Cytochrome c-type biogenesis</keyword>
<feature type="transmembrane region" description="Helical" evidence="5">
    <location>
        <begin position="44"/>
        <end position="63"/>
    </location>
</feature>
<keyword evidence="4" id="KW-0676">Redox-active center</keyword>
<proteinExistence type="predicted"/>
<dbReference type="InterPro" id="IPR013740">
    <property type="entry name" value="Redoxin"/>
</dbReference>
<dbReference type="InterPro" id="IPR001640">
    <property type="entry name" value="Lgt"/>
</dbReference>
<evidence type="ECO:0000256" key="4">
    <source>
        <dbReference type="ARBA" id="ARBA00023284"/>
    </source>
</evidence>
<dbReference type="InterPro" id="IPR050553">
    <property type="entry name" value="Thioredoxin_ResA/DsbE_sf"/>
</dbReference>
<dbReference type="PROSITE" id="PS51352">
    <property type="entry name" value="THIOREDOXIN_2"/>
    <property type="match status" value="1"/>
</dbReference>
<dbReference type="InterPro" id="IPR036249">
    <property type="entry name" value="Thioredoxin-like_sf"/>
</dbReference>
<evidence type="ECO:0000313" key="7">
    <source>
        <dbReference type="EMBL" id="PTU76084.1"/>
    </source>
</evidence>
<dbReference type="Proteomes" id="UP000244064">
    <property type="component" value="Unassembled WGS sequence"/>
</dbReference>
<dbReference type="PANTHER" id="PTHR42852">
    <property type="entry name" value="THIOL:DISULFIDE INTERCHANGE PROTEIN DSBE"/>
    <property type="match status" value="1"/>
</dbReference>
<keyword evidence="8" id="KW-1185">Reference proteome</keyword>
<dbReference type="InterPro" id="IPR017937">
    <property type="entry name" value="Thioredoxin_CS"/>
</dbReference>